<feature type="region of interest" description="Disordered" evidence="1">
    <location>
        <begin position="1"/>
        <end position="63"/>
    </location>
</feature>
<evidence type="ECO:0000313" key="4">
    <source>
        <dbReference type="Proteomes" id="UP000547458"/>
    </source>
</evidence>
<keyword evidence="2" id="KW-0472">Membrane</keyword>
<keyword evidence="2" id="KW-0812">Transmembrane</keyword>
<dbReference type="RefSeq" id="WP_167994559.1">
    <property type="nucleotide sequence ID" value="NZ_JAATJL010000001.1"/>
</dbReference>
<dbReference type="Proteomes" id="UP000547458">
    <property type="component" value="Unassembled WGS sequence"/>
</dbReference>
<feature type="transmembrane region" description="Helical" evidence="2">
    <location>
        <begin position="123"/>
        <end position="146"/>
    </location>
</feature>
<dbReference type="EMBL" id="JAATJL010000001">
    <property type="protein sequence ID" value="NJC23393.1"/>
    <property type="molecule type" value="Genomic_DNA"/>
</dbReference>
<organism evidence="3 4">
    <name type="scientific">Arthrobacter pigmenti</name>
    <dbReference type="NCBI Taxonomy" id="271432"/>
    <lineage>
        <taxon>Bacteria</taxon>
        <taxon>Bacillati</taxon>
        <taxon>Actinomycetota</taxon>
        <taxon>Actinomycetes</taxon>
        <taxon>Micrococcales</taxon>
        <taxon>Micrococcaceae</taxon>
        <taxon>Arthrobacter</taxon>
    </lineage>
</organism>
<keyword evidence="2" id="KW-1133">Transmembrane helix</keyword>
<proteinExistence type="predicted"/>
<dbReference type="AlphaFoldDB" id="A0A846RJH6"/>
<protein>
    <submittedName>
        <fullName evidence="3">Putative membrane protein</fullName>
    </submittedName>
</protein>
<evidence type="ECO:0000313" key="3">
    <source>
        <dbReference type="EMBL" id="NJC23393.1"/>
    </source>
</evidence>
<keyword evidence="4" id="KW-1185">Reference proteome</keyword>
<sequence length="205" mass="21590">MSTPSHDPQPPERDPDKLSGTDPLNPAEPGPAQNSAAGLSPEPQKPATDDHQQQSGSPYGYQAAQPSGYAYPGSASMPQAQRPPMPKEVNWAFWLIIAAGVVSLISAFIPIDSSQVPSELQSTIAGFAIGGGIVALAIYVLLAVFIRKGHNWARITATVLAALSLVGLFTGSILGIVSILLGVVGVVLCYLKQSNPYFKPKQPQY</sequence>
<accession>A0A846RJH6</accession>
<evidence type="ECO:0000256" key="1">
    <source>
        <dbReference type="SAM" id="MobiDB-lite"/>
    </source>
</evidence>
<comment type="caution">
    <text evidence="3">The sequence shown here is derived from an EMBL/GenBank/DDBJ whole genome shotgun (WGS) entry which is preliminary data.</text>
</comment>
<feature type="transmembrane region" description="Helical" evidence="2">
    <location>
        <begin position="158"/>
        <end position="191"/>
    </location>
</feature>
<reference evidence="3 4" key="1">
    <citation type="submission" date="2020-03" db="EMBL/GenBank/DDBJ databases">
        <title>Sequencing the genomes of 1000 actinobacteria strains.</title>
        <authorList>
            <person name="Klenk H.-P."/>
        </authorList>
    </citation>
    <scope>NUCLEOTIDE SEQUENCE [LARGE SCALE GENOMIC DNA]</scope>
    <source>
        <strain evidence="3 4">DSM 16403</strain>
    </source>
</reference>
<name>A0A846RJH6_9MICC</name>
<feature type="compositionally biased region" description="Basic and acidic residues" evidence="1">
    <location>
        <begin position="9"/>
        <end position="19"/>
    </location>
</feature>
<feature type="transmembrane region" description="Helical" evidence="2">
    <location>
        <begin position="91"/>
        <end position="111"/>
    </location>
</feature>
<evidence type="ECO:0000256" key="2">
    <source>
        <dbReference type="SAM" id="Phobius"/>
    </source>
</evidence>
<gene>
    <name evidence="3" type="ORF">BJ994_002469</name>
</gene>